<reference evidence="2" key="1">
    <citation type="submission" date="2021-06" db="EMBL/GenBank/DDBJ databases">
        <authorList>
            <person name="Kallberg Y."/>
            <person name="Tangrot J."/>
            <person name="Rosling A."/>
        </authorList>
    </citation>
    <scope>NUCLEOTIDE SEQUENCE</scope>
    <source>
        <strain evidence="2">FL130A</strain>
    </source>
</reference>
<feature type="compositionally biased region" description="Polar residues" evidence="1">
    <location>
        <begin position="125"/>
        <end position="134"/>
    </location>
</feature>
<evidence type="ECO:0000313" key="2">
    <source>
        <dbReference type="EMBL" id="CAG8446594.1"/>
    </source>
</evidence>
<feature type="compositionally biased region" description="Low complexity" evidence="1">
    <location>
        <begin position="100"/>
        <end position="114"/>
    </location>
</feature>
<evidence type="ECO:0000313" key="3">
    <source>
        <dbReference type="Proteomes" id="UP000789508"/>
    </source>
</evidence>
<feature type="region of interest" description="Disordered" evidence="1">
    <location>
        <begin position="526"/>
        <end position="770"/>
    </location>
</feature>
<comment type="caution">
    <text evidence="2">The sequence shown here is derived from an EMBL/GenBank/DDBJ whole genome shotgun (WGS) entry which is preliminary data.</text>
</comment>
<keyword evidence="3" id="KW-1185">Reference proteome</keyword>
<feature type="compositionally biased region" description="Polar residues" evidence="1">
    <location>
        <begin position="393"/>
        <end position="403"/>
    </location>
</feature>
<proteinExistence type="predicted"/>
<protein>
    <submittedName>
        <fullName evidence="2">14530_t:CDS:1</fullName>
    </submittedName>
</protein>
<feature type="compositionally biased region" description="Basic and acidic residues" evidence="1">
    <location>
        <begin position="215"/>
        <end position="243"/>
    </location>
</feature>
<feature type="compositionally biased region" description="Basic and acidic residues" evidence="1">
    <location>
        <begin position="150"/>
        <end position="166"/>
    </location>
</feature>
<dbReference type="AlphaFoldDB" id="A0A9N8YSX4"/>
<accession>A0A9N8YSX4</accession>
<gene>
    <name evidence="2" type="ORF">ALEPTO_LOCUS726</name>
</gene>
<feature type="compositionally biased region" description="Polar residues" evidence="1">
    <location>
        <begin position="292"/>
        <end position="367"/>
    </location>
</feature>
<feature type="compositionally biased region" description="Polar residues" evidence="1">
    <location>
        <begin position="432"/>
        <end position="443"/>
    </location>
</feature>
<evidence type="ECO:0000256" key="1">
    <source>
        <dbReference type="SAM" id="MobiDB-lite"/>
    </source>
</evidence>
<name>A0A9N8YSX4_9GLOM</name>
<feature type="compositionally biased region" description="Acidic residues" evidence="1">
    <location>
        <begin position="167"/>
        <end position="176"/>
    </location>
</feature>
<dbReference type="EMBL" id="CAJVPS010000058">
    <property type="protein sequence ID" value="CAG8446594.1"/>
    <property type="molecule type" value="Genomic_DNA"/>
</dbReference>
<dbReference type="Proteomes" id="UP000789508">
    <property type="component" value="Unassembled WGS sequence"/>
</dbReference>
<feature type="compositionally biased region" description="Basic and acidic residues" evidence="1">
    <location>
        <begin position="595"/>
        <end position="606"/>
    </location>
</feature>
<feature type="compositionally biased region" description="Polar residues" evidence="1">
    <location>
        <begin position="17"/>
        <end position="30"/>
    </location>
</feature>
<feature type="compositionally biased region" description="Basic and acidic residues" evidence="1">
    <location>
        <begin position="531"/>
        <end position="564"/>
    </location>
</feature>
<feature type="compositionally biased region" description="Basic and acidic residues" evidence="1">
    <location>
        <begin position="743"/>
        <end position="755"/>
    </location>
</feature>
<organism evidence="2 3">
    <name type="scientific">Ambispora leptoticha</name>
    <dbReference type="NCBI Taxonomy" id="144679"/>
    <lineage>
        <taxon>Eukaryota</taxon>
        <taxon>Fungi</taxon>
        <taxon>Fungi incertae sedis</taxon>
        <taxon>Mucoromycota</taxon>
        <taxon>Glomeromycotina</taxon>
        <taxon>Glomeromycetes</taxon>
        <taxon>Archaeosporales</taxon>
        <taxon>Ambisporaceae</taxon>
        <taxon>Ambispora</taxon>
    </lineage>
</organism>
<sequence>MSNSWGEPRPDSWGASWEQNSENNTNFSQRKQQEDSSWGEVDHNTQKGNWVLAETDTVIHDSAWDDNTPVTARDSSWDNKKKVKAAGDKQWNNKKAAKPTSNASGTSTSSNNSNKVEPKKKVVSHWNTLKNAPKSTSTGDGDSTSFNNNKKVESKTDVSAWDKEEVVDFVEPWDDDSNSKSNTNSDNAGDSPWANSDVKAIDDSRWGNQKKAKQIARDSKRDNQRKDSPWDTNIIKEEAKKNQDSNAEIASSNNNQKANSGTSSLDDNNVLNAGSENNNNDHQAGNAGVSPWNDNNNQEPNVSWDNSNDQGPSAGISSWDDNTNQEPNAGVSSWDDNNNQEPNAGVSSWDDNNNQEPNAGVSSWDDNNNYKKEESQSNLCDNTDGGNHEESFTGYSSKSQNWDNKNEGYRGKSGDNSYRENNRPFRGEDTFQRSPANRTSFSRNGDESLPGDSKLAGKITSLYQSIHAPKRPDGAPYVNENRVLTGGTHKIAKQDEAQFRKEQRRREEQQRMLEARMKRFFADLELLLPSSERETNAQRRNQNRESREWDKEKVDSDWNYDRVPRNNGFRGRGRGRGRGNFREDRDGFPRNYRGRNNDRRNSREYNDDGAGWGRGGRDHEDQNVDERPRYGRRSSRNEPDKEAYGGGTSWAEEQELEETGIKAKLPWETETENPNNDNSWGAPDNQARDTKSFGNNEDSWPNETFNGEVSWDDQTGQSQDRQNHNASNSNNGWNSQPNNQQHQHQDDESWKKDMEWNPARVNEVQGTGWD</sequence>
<feature type="compositionally biased region" description="Basic and acidic residues" evidence="1">
    <location>
        <begin position="615"/>
        <end position="643"/>
    </location>
</feature>
<feature type="compositionally biased region" description="Polar residues" evidence="1">
    <location>
        <begin position="244"/>
        <end position="283"/>
    </location>
</feature>
<feature type="compositionally biased region" description="Low complexity" evidence="1">
    <location>
        <begin position="724"/>
        <end position="742"/>
    </location>
</feature>
<feature type="compositionally biased region" description="Low complexity" evidence="1">
    <location>
        <begin position="135"/>
        <end position="145"/>
    </location>
</feature>
<feature type="region of interest" description="Disordered" evidence="1">
    <location>
        <begin position="1"/>
        <end position="453"/>
    </location>
</feature>
<feature type="compositionally biased region" description="Polar residues" evidence="1">
    <location>
        <begin position="376"/>
        <end position="385"/>
    </location>
</feature>
<feature type="compositionally biased region" description="Polar residues" evidence="1">
    <location>
        <begin position="692"/>
        <end position="720"/>
    </location>
</feature>
<feature type="compositionally biased region" description="Basic and acidic residues" evidence="1">
    <location>
        <begin position="404"/>
        <end position="431"/>
    </location>
</feature>
<dbReference type="OrthoDB" id="2449916at2759"/>